<dbReference type="RefSeq" id="WP_349220005.1">
    <property type="nucleotide sequence ID" value="NZ_JBBMFD010000017.1"/>
</dbReference>
<evidence type="ECO:0000313" key="4">
    <source>
        <dbReference type="EMBL" id="MEQ2441115.1"/>
    </source>
</evidence>
<dbReference type="PROSITE" id="PS50801">
    <property type="entry name" value="STAS"/>
    <property type="match status" value="1"/>
</dbReference>
<dbReference type="EMBL" id="JBBMFD010000017">
    <property type="protein sequence ID" value="MEQ2441115.1"/>
    <property type="molecule type" value="Genomic_DNA"/>
</dbReference>
<dbReference type="Pfam" id="PF01740">
    <property type="entry name" value="STAS"/>
    <property type="match status" value="1"/>
</dbReference>
<comment type="similarity">
    <text evidence="1 2">Belongs to the anti-sigma-factor antagonist family.</text>
</comment>
<accession>A0ABV1E1E5</accession>
<evidence type="ECO:0000256" key="2">
    <source>
        <dbReference type="RuleBase" id="RU003749"/>
    </source>
</evidence>
<reference evidence="4 5" key="1">
    <citation type="submission" date="2024-03" db="EMBL/GenBank/DDBJ databases">
        <title>Human intestinal bacterial collection.</title>
        <authorList>
            <person name="Pauvert C."/>
            <person name="Hitch T.C.A."/>
            <person name="Clavel T."/>
        </authorList>
    </citation>
    <scope>NUCLEOTIDE SEQUENCE [LARGE SCALE GENOMIC DNA]</scope>
    <source>
        <strain evidence="4 5">CLA-JM-H44</strain>
    </source>
</reference>
<dbReference type="Gene3D" id="3.30.750.24">
    <property type="entry name" value="STAS domain"/>
    <property type="match status" value="1"/>
</dbReference>
<evidence type="ECO:0000259" key="3">
    <source>
        <dbReference type="PROSITE" id="PS50801"/>
    </source>
</evidence>
<protein>
    <recommendedName>
        <fullName evidence="2">Anti-sigma factor antagonist</fullName>
    </recommendedName>
</protein>
<organism evidence="4 5">
    <name type="scientific">Solibaculum intestinale</name>
    <dbReference type="NCBI Taxonomy" id="3133165"/>
    <lineage>
        <taxon>Bacteria</taxon>
        <taxon>Bacillati</taxon>
        <taxon>Bacillota</taxon>
        <taxon>Clostridia</taxon>
        <taxon>Eubacteriales</taxon>
        <taxon>Oscillospiraceae</taxon>
        <taxon>Solibaculum</taxon>
    </lineage>
</organism>
<evidence type="ECO:0000313" key="5">
    <source>
        <dbReference type="Proteomes" id="UP001489509"/>
    </source>
</evidence>
<feature type="domain" description="STAS" evidence="3">
    <location>
        <begin position="1"/>
        <end position="106"/>
    </location>
</feature>
<dbReference type="CDD" id="cd07043">
    <property type="entry name" value="STAS_anti-anti-sigma_factors"/>
    <property type="match status" value="1"/>
</dbReference>
<evidence type="ECO:0000256" key="1">
    <source>
        <dbReference type="ARBA" id="ARBA00009013"/>
    </source>
</evidence>
<name>A0ABV1E1E5_9FIRM</name>
<proteinExistence type="inferred from homology"/>
<gene>
    <name evidence="4" type="ORF">WMO26_09785</name>
</gene>
<sequence>MSVKIEHRDQVMTAYLEGEIDHHSARPIREQIDDEAQQSKPQTLLLDFGRVSFMDSSGIGLVMGRFRLMSELGGTLKVVNTPPHIAKVMRLAGMERLNVLEKENGR</sequence>
<dbReference type="NCBIfam" id="TIGR00377">
    <property type="entry name" value="ant_ant_sig"/>
    <property type="match status" value="1"/>
</dbReference>
<comment type="caution">
    <text evidence="4">The sequence shown here is derived from an EMBL/GenBank/DDBJ whole genome shotgun (WGS) entry which is preliminary data.</text>
</comment>
<keyword evidence="5" id="KW-1185">Reference proteome</keyword>
<dbReference type="InterPro" id="IPR002645">
    <property type="entry name" value="STAS_dom"/>
</dbReference>
<dbReference type="Proteomes" id="UP001489509">
    <property type="component" value="Unassembled WGS sequence"/>
</dbReference>
<dbReference type="PANTHER" id="PTHR33495">
    <property type="entry name" value="ANTI-SIGMA FACTOR ANTAGONIST TM_1081-RELATED-RELATED"/>
    <property type="match status" value="1"/>
</dbReference>
<dbReference type="InterPro" id="IPR003658">
    <property type="entry name" value="Anti-sigma_ant"/>
</dbReference>
<dbReference type="SUPFAM" id="SSF52091">
    <property type="entry name" value="SpoIIaa-like"/>
    <property type="match status" value="1"/>
</dbReference>
<dbReference type="InterPro" id="IPR036513">
    <property type="entry name" value="STAS_dom_sf"/>
</dbReference>